<dbReference type="InterPro" id="IPR016875">
    <property type="entry name" value="UCP028200"/>
</dbReference>
<feature type="chain" id="PRO_5047258502" evidence="1">
    <location>
        <begin position="22"/>
        <end position="280"/>
    </location>
</feature>
<dbReference type="RefSeq" id="WP_311367898.1">
    <property type="nucleotide sequence ID" value="NZ_JAVRHX010000001.1"/>
</dbReference>
<organism evidence="2 3">
    <name type="scientific">Glaciecola petra</name>
    <dbReference type="NCBI Taxonomy" id="3075602"/>
    <lineage>
        <taxon>Bacteria</taxon>
        <taxon>Pseudomonadati</taxon>
        <taxon>Pseudomonadota</taxon>
        <taxon>Gammaproteobacteria</taxon>
        <taxon>Alteromonadales</taxon>
        <taxon>Alteromonadaceae</taxon>
        <taxon>Glaciecola</taxon>
    </lineage>
</organism>
<sequence>MKKIILLTCMLLLGGCSTKFAYNNASWLIYWYMDDYIELNDAQEDQFDRYFAEWIEWHKAEELPKYAAQLNQIIEDIEQQNINLERIAFHRDNARAHWVRAREYIAEDLVALGRTLSEEQVVYLLAALEEENQEDEEEMAENKELSKDKRDRNWVKRNQKNIRRWMGRLSDEQKLFISGFRERFESTGVLWLDYKRRYQQALRETFAMSARDENFDAALLELIVNPEQYRGEVFDEATDRNLLAASEYMMGLYDMANKKQLKRLIDEIDSIKEDAISLQK</sequence>
<keyword evidence="3" id="KW-1185">Reference proteome</keyword>
<accession>A0ABU2ZS56</accession>
<name>A0ABU2ZS56_9ALTE</name>
<protein>
    <submittedName>
        <fullName evidence="2">DUF6279 family lipoprotein</fullName>
    </submittedName>
</protein>
<keyword evidence="1" id="KW-0732">Signal</keyword>
<dbReference type="PROSITE" id="PS51257">
    <property type="entry name" value="PROKAR_LIPOPROTEIN"/>
    <property type="match status" value="1"/>
</dbReference>
<dbReference type="Proteomes" id="UP001253545">
    <property type="component" value="Unassembled WGS sequence"/>
</dbReference>
<dbReference type="PIRSF" id="PIRSF028200">
    <property type="entry name" value="UCP028200"/>
    <property type="match status" value="1"/>
</dbReference>
<reference evidence="2 3" key="1">
    <citation type="submission" date="2023-09" db="EMBL/GenBank/DDBJ databases">
        <authorList>
            <person name="Rey-Velasco X."/>
        </authorList>
    </citation>
    <scope>NUCLEOTIDE SEQUENCE [LARGE SCALE GENOMIC DNA]</scope>
    <source>
        <strain evidence="2 3">P117</strain>
    </source>
</reference>
<gene>
    <name evidence="2" type="ORF">RM552_06175</name>
</gene>
<dbReference type="Pfam" id="PF19795">
    <property type="entry name" value="DUF6279"/>
    <property type="match status" value="1"/>
</dbReference>
<proteinExistence type="predicted"/>
<dbReference type="EMBL" id="JAVRHX010000001">
    <property type="protein sequence ID" value="MDT0594424.1"/>
    <property type="molecule type" value="Genomic_DNA"/>
</dbReference>
<evidence type="ECO:0000313" key="3">
    <source>
        <dbReference type="Proteomes" id="UP001253545"/>
    </source>
</evidence>
<evidence type="ECO:0000256" key="1">
    <source>
        <dbReference type="SAM" id="SignalP"/>
    </source>
</evidence>
<keyword evidence="2" id="KW-0449">Lipoprotein</keyword>
<evidence type="ECO:0000313" key="2">
    <source>
        <dbReference type="EMBL" id="MDT0594424.1"/>
    </source>
</evidence>
<comment type="caution">
    <text evidence="2">The sequence shown here is derived from an EMBL/GenBank/DDBJ whole genome shotgun (WGS) entry which is preliminary data.</text>
</comment>
<feature type="signal peptide" evidence="1">
    <location>
        <begin position="1"/>
        <end position="21"/>
    </location>
</feature>